<dbReference type="InterPro" id="IPR000623">
    <property type="entry name" value="Shikimate_kinase/TSH1"/>
</dbReference>
<dbReference type="Pfam" id="PF08501">
    <property type="entry name" value="Shikimate_dh_N"/>
    <property type="match status" value="1"/>
</dbReference>
<evidence type="ECO:0000313" key="11">
    <source>
        <dbReference type="EMBL" id="OGM44323.1"/>
    </source>
</evidence>
<keyword evidence="4" id="KW-0672">Quinate metabolism</keyword>
<evidence type="ECO:0000256" key="5">
    <source>
        <dbReference type="ARBA" id="ARBA00023015"/>
    </source>
</evidence>
<dbReference type="PANTHER" id="PTHR21090:SF27">
    <property type="entry name" value="QUINATE REPRESSOR PROTEIN"/>
    <property type="match status" value="1"/>
</dbReference>
<organism evidence="11 12">
    <name type="scientific">Aspergillus bombycis</name>
    <dbReference type="NCBI Taxonomy" id="109264"/>
    <lineage>
        <taxon>Eukaryota</taxon>
        <taxon>Fungi</taxon>
        <taxon>Dikarya</taxon>
        <taxon>Ascomycota</taxon>
        <taxon>Pezizomycotina</taxon>
        <taxon>Eurotiomycetes</taxon>
        <taxon>Eurotiomycetidae</taxon>
        <taxon>Eurotiales</taxon>
        <taxon>Aspergillaceae</taxon>
        <taxon>Aspergillus</taxon>
    </lineage>
</organism>
<dbReference type="SUPFAM" id="SSF53223">
    <property type="entry name" value="Aminoacid dehydrogenase-like, N-terminal domain"/>
    <property type="match status" value="1"/>
</dbReference>
<evidence type="ECO:0000256" key="7">
    <source>
        <dbReference type="SAM" id="MobiDB-lite"/>
    </source>
</evidence>
<dbReference type="GO" id="GO:0003866">
    <property type="term" value="F:3-phosphoshikimate 1-carboxyvinyltransferase activity"/>
    <property type="evidence" value="ECO:0007669"/>
    <property type="project" value="TreeGrafter"/>
</dbReference>
<dbReference type="FunFam" id="3.40.50.10860:FF:000019">
    <property type="entry name" value="Quinate pathway repressor protein QutR"/>
    <property type="match status" value="1"/>
</dbReference>
<dbReference type="InterPro" id="IPR031322">
    <property type="entry name" value="Shikimate/glucono_kinase"/>
</dbReference>
<dbReference type="Pfam" id="PF01488">
    <property type="entry name" value="Shikimate_DH"/>
    <property type="match status" value="1"/>
</dbReference>
<comment type="similarity">
    <text evidence="1">In the 2nd section; belongs to the type-I 3-dehydroquinase family.</text>
</comment>
<dbReference type="SUPFAM" id="SSF51569">
    <property type="entry name" value="Aldolase"/>
    <property type="match status" value="1"/>
</dbReference>
<dbReference type="Gene3D" id="3.40.50.720">
    <property type="entry name" value="NAD(P)-binding Rossmann-like Domain"/>
    <property type="match status" value="1"/>
</dbReference>
<dbReference type="Pfam" id="PF01487">
    <property type="entry name" value="DHquinase_I"/>
    <property type="match status" value="1"/>
</dbReference>
<keyword evidence="12" id="KW-1185">Reference proteome</keyword>
<sequence length="943" mass="104025">MSILVRPPKRKLSEIEGLEERNRLSYNGRYPNATPSAHLSLELDSGKDARHPIITASPLAEPAEITRESSSRGFNSSRASPVSFDSPLQVQRTFAPNVSIVLVGIRGTGKSSLAVILAATSGRRLIDADRHFQQVTGRSRAAFKKEHGIIEYRQQEARVMESMLSEHKEGWVIACGPGSMERSGQMLLREYAKTHPVIHIIRDPESIQAYLQAWDTDKVRRFLELSGPIYRACSNLEFFNVSETGHGDLTLGKNGHHHSQLELEVDQRSQTFTPFLTLKRLQRDFVRFIAFATGNATDLSNQHASFPLSTQPVETRIFTYAVSVPISTLFTRNLNIEDLESTADAFELKVDVTEIPSSRLGLESTLSDRISQTMATIRRNIVVPLIYHVESDVSLVGSTTPHNEPLHRSSAAYLNLMHHGLRLAPDFITVDLSYDDGVLSQIIASKGSSKVIGHFASIQPADQGWDGPVYLELYERAKRLRCDIVRLTQPASSMDDNHAVQRFRHRIQGLPGPQLPLIAYNSGSLGRLSCCFNPILTPVNNEALLSETQAKNLPCITLREAQEALYASFALDPMQFFVFGANVTYSLSPAMHNAAYKACGMPHVYSLHQSPSLRGLNELVANPNFGGTSVSLPYKTESIPLLHSMSPHARAIGAVNTLIPIRDLENPALVSKGSSLYLEKSRAGPIKGLHGDNTDWIGICNCLRRGLSPANAIRPSSTGLVIGSGGMARAAVYSMIHLGVQNIFVWNRTFANAEKLAYHYNRQNLPTHNNNAPTTRSTVHTLRSLQDSWPANYNPPTVICSCIPAHSIGGQPAPNFEIPSQWLGSPTGGVVVELAYKPLDTPLVKQMRALSHRGWVALDGLDVLPEQGFAQFELFTGRRAPRRLMRTIVLQEYKAEEGQDDQNAIQSRLESLDGQLPETNLVKLGSDVRLLGLWGLDSAPRPS</sequence>
<feature type="domain" description="SDH C-terminal" evidence="10">
    <location>
        <begin position="860"/>
        <end position="889"/>
    </location>
</feature>
<dbReference type="InterPro" id="IPR013785">
    <property type="entry name" value="Aldolase_TIM"/>
</dbReference>
<proteinExistence type="inferred from homology"/>
<evidence type="ECO:0000256" key="2">
    <source>
        <dbReference type="ARBA" id="ARBA00009349"/>
    </source>
</evidence>
<dbReference type="AlphaFoldDB" id="A0A1F7ZXX0"/>
<dbReference type="Gene3D" id="3.40.50.10860">
    <property type="entry name" value="Leucine Dehydrogenase, chain A, domain 1"/>
    <property type="match status" value="1"/>
</dbReference>
<dbReference type="CDD" id="cd00502">
    <property type="entry name" value="DHQase_I"/>
    <property type="match status" value="1"/>
</dbReference>
<gene>
    <name evidence="11" type="ORF">ABOM_007232</name>
</gene>
<keyword evidence="6" id="KW-0804">Transcription</keyword>
<dbReference type="PRINTS" id="PR01100">
    <property type="entry name" value="SHIKIMTKNASE"/>
</dbReference>
<dbReference type="FunFam" id="3.40.50.720:FF:000386">
    <property type="entry name" value="Quinate repressor protein"/>
    <property type="match status" value="1"/>
</dbReference>
<dbReference type="OrthoDB" id="4415835at2759"/>
<dbReference type="Proteomes" id="UP000179179">
    <property type="component" value="Unassembled WGS sequence"/>
</dbReference>
<keyword evidence="5" id="KW-0805">Transcription regulation</keyword>
<dbReference type="InterPro" id="IPR027417">
    <property type="entry name" value="P-loop_NTPase"/>
</dbReference>
<feature type="domain" description="Shikimate dehydrogenase substrate binding N-terminal" evidence="9">
    <location>
        <begin position="578"/>
        <end position="658"/>
    </location>
</feature>
<dbReference type="SUPFAM" id="SSF51735">
    <property type="entry name" value="NAD(P)-binding Rossmann-fold domains"/>
    <property type="match status" value="1"/>
</dbReference>
<dbReference type="EMBL" id="LYCR01000057">
    <property type="protein sequence ID" value="OGM44323.1"/>
    <property type="molecule type" value="Genomic_DNA"/>
</dbReference>
<dbReference type="Gene3D" id="3.40.50.300">
    <property type="entry name" value="P-loop containing nucleotide triphosphate hydrolases"/>
    <property type="match status" value="1"/>
</dbReference>
<dbReference type="RefSeq" id="XP_022388040.1">
    <property type="nucleotide sequence ID" value="XM_022534361.1"/>
</dbReference>
<dbReference type="Pfam" id="PF18317">
    <property type="entry name" value="SDH_C"/>
    <property type="match status" value="1"/>
</dbReference>
<evidence type="ECO:0000259" key="10">
    <source>
        <dbReference type="Pfam" id="PF18317"/>
    </source>
</evidence>
<feature type="compositionally biased region" description="Low complexity" evidence="7">
    <location>
        <begin position="71"/>
        <end position="80"/>
    </location>
</feature>
<dbReference type="GO" id="GO:0004764">
    <property type="term" value="F:shikimate 3-dehydrogenase (NADP+) activity"/>
    <property type="evidence" value="ECO:0007669"/>
    <property type="project" value="InterPro"/>
</dbReference>
<dbReference type="SUPFAM" id="SSF52540">
    <property type="entry name" value="P-loop containing nucleoside triphosphate hydrolases"/>
    <property type="match status" value="1"/>
</dbReference>
<comment type="caution">
    <text evidence="11">The sequence shown here is derived from an EMBL/GenBank/DDBJ whole genome shotgun (WGS) entry which is preliminary data.</text>
</comment>
<protein>
    <submittedName>
        <fullName evidence="11">Putative quinate pathway repressor protein QutR</fullName>
    </submittedName>
</protein>
<keyword evidence="3" id="KW-0678">Repressor</keyword>
<dbReference type="Gene3D" id="3.20.20.70">
    <property type="entry name" value="Aldolase class I"/>
    <property type="match status" value="1"/>
</dbReference>
<dbReference type="Pfam" id="PF01202">
    <property type="entry name" value="SKI"/>
    <property type="match status" value="1"/>
</dbReference>
<evidence type="ECO:0000256" key="4">
    <source>
        <dbReference type="ARBA" id="ARBA00022911"/>
    </source>
</evidence>
<evidence type="ECO:0000259" key="9">
    <source>
        <dbReference type="Pfam" id="PF08501"/>
    </source>
</evidence>
<feature type="region of interest" description="Disordered" evidence="7">
    <location>
        <begin position="58"/>
        <end position="82"/>
    </location>
</feature>
<comment type="similarity">
    <text evidence="2">In the N-terminal section; belongs to the shikimate kinase family.</text>
</comment>
<dbReference type="STRING" id="109264.A0A1F7ZXX0"/>
<evidence type="ECO:0000256" key="1">
    <source>
        <dbReference type="ARBA" id="ARBA00006477"/>
    </source>
</evidence>
<dbReference type="InterPro" id="IPR046346">
    <property type="entry name" value="Aminoacid_DH-like_N_sf"/>
</dbReference>
<dbReference type="GO" id="GO:0003855">
    <property type="term" value="F:3-dehydroquinate dehydratase activity"/>
    <property type="evidence" value="ECO:0007669"/>
    <property type="project" value="InterPro"/>
</dbReference>
<dbReference type="InterPro" id="IPR036291">
    <property type="entry name" value="NAD(P)-bd_dom_sf"/>
</dbReference>
<feature type="domain" description="Quinate/shikimate 5-dehydrogenase/glutamyl-tRNA reductase" evidence="8">
    <location>
        <begin position="719"/>
        <end position="765"/>
    </location>
</feature>
<reference evidence="11 12" key="1">
    <citation type="journal article" date="2016" name="Genome Biol. Evol.">
        <title>Draft genome sequence of an aflatoxigenic Aspergillus species, A. bombycis.</title>
        <authorList>
            <person name="Moore G.G."/>
            <person name="Mack B.M."/>
            <person name="Beltz S.B."/>
            <person name="Gilbert M.K."/>
        </authorList>
    </citation>
    <scope>NUCLEOTIDE SEQUENCE [LARGE SCALE GENOMIC DNA]</scope>
    <source>
        <strain evidence="12">NRRL 26010</strain>
    </source>
</reference>
<evidence type="ECO:0000259" key="8">
    <source>
        <dbReference type="Pfam" id="PF01488"/>
    </source>
</evidence>
<dbReference type="CDD" id="cd00464">
    <property type="entry name" value="SK"/>
    <property type="match status" value="1"/>
</dbReference>
<dbReference type="InterPro" id="IPR041121">
    <property type="entry name" value="SDH_C"/>
</dbReference>
<dbReference type="FunFam" id="3.40.50.300:FF:002254">
    <property type="entry name" value="Quinate pathway repressor protein QutR"/>
    <property type="match status" value="1"/>
</dbReference>
<dbReference type="InterPro" id="IPR001381">
    <property type="entry name" value="DHquinase_I"/>
</dbReference>
<dbReference type="PANTHER" id="PTHR21090">
    <property type="entry name" value="AROM/DEHYDROQUINATE SYNTHASE"/>
    <property type="match status" value="1"/>
</dbReference>
<dbReference type="InterPro" id="IPR006151">
    <property type="entry name" value="Shikm_DH/Glu-tRNA_Rdtase"/>
</dbReference>
<dbReference type="GeneID" id="34450622"/>
<evidence type="ECO:0000256" key="6">
    <source>
        <dbReference type="ARBA" id="ARBA00023163"/>
    </source>
</evidence>
<accession>A0A1F7ZXX0</accession>
<dbReference type="InterPro" id="IPR013708">
    <property type="entry name" value="Shikimate_DH-bd_N"/>
</dbReference>
<dbReference type="CDD" id="cd01065">
    <property type="entry name" value="NAD_bind_Shikimate_DH"/>
    <property type="match status" value="1"/>
</dbReference>
<name>A0A1F7ZXX0_9EURO</name>
<evidence type="ECO:0000313" key="12">
    <source>
        <dbReference type="Proteomes" id="UP000179179"/>
    </source>
</evidence>
<evidence type="ECO:0000256" key="3">
    <source>
        <dbReference type="ARBA" id="ARBA00022491"/>
    </source>
</evidence>
<dbReference type="GO" id="GO:0009423">
    <property type="term" value="P:chorismate biosynthetic process"/>
    <property type="evidence" value="ECO:0007669"/>
    <property type="project" value="TreeGrafter"/>
</dbReference>